<proteinExistence type="predicted"/>
<protein>
    <submittedName>
        <fullName evidence="2">Uncharacterized protein</fullName>
    </submittedName>
</protein>
<evidence type="ECO:0000256" key="1">
    <source>
        <dbReference type="SAM" id="MobiDB-lite"/>
    </source>
</evidence>
<dbReference type="EMBL" id="CADCUP010000123">
    <property type="protein sequence ID" value="CAA9394607.1"/>
    <property type="molecule type" value="Genomic_DNA"/>
</dbReference>
<sequence length="33" mass="3376">GRPGRDLLESCLARRGALPPPGGDGRSGFLLPS</sequence>
<feature type="non-terminal residue" evidence="2">
    <location>
        <position position="1"/>
    </location>
</feature>
<gene>
    <name evidence="2" type="ORF">AVDCRST_MAG06-1819</name>
</gene>
<evidence type="ECO:0000313" key="2">
    <source>
        <dbReference type="EMBL" id="CAA9394607.1"/>
    </source>
</evidence>
<feature type="region of interest" description="Disordered" evidence="1">
    <location>
        <begin position="1"/>
        <end position="33"/>
    </location>
</feature>
<feature type="non-terminal residue" evidence="2">
    <location>
        <position position="33"/>
    </location>
</feature>
<organism evidence="2">
    <name type="scientific">uncultured Nocardioides sp</name>
    <dbReference type="NCBI Taxonomy" id="198441"/>
    <lineage>
        <taxon>Bacteria</taxon>
        <taxon>Bacillati</taxon>
        <taxon>Actinomycetota</taxon>
        <taxon>Actinomycetes</taxon>
        <taxon>Propionibacteriales</taxon>
        <taxon>Nocardioidaceae</taxon>
        <taxon>Nocardioides</taxon>
        <taxon>environmental samples</taxon>
    </lineage>
</organism>
<accession>A0A6J4NWN6</accession>
<dbReference type="AlphaFoldDB" id="A0A6J4NWN6"/>
<name>A0A6J4NWN6_9ACTN</name>
<reference evidence="2" key="1">
    <citation type="submission" date="2020-02" db="EMBL/GenBank/DDBJ databases">
        <authorList>
            <person name="Meier V. D."/>
        </authorList>
    </citation>
    <scope>NUCLEOTIDE SEQUENCE</scope>
    <source>
        <strain evidence="2">AVDCRST_MAG06</strain>
    </source>
</reference>